<dbReference type="PANTHER" id="PTHR43278">
    <property type="entry name" value="NAD(P)H-DEPENDENT FMN-CONTAINING OXIDOREDUCTASE YWQN-RELATED"/>
    <property type="match status" value="1"/>
</dbReference>
<dbReference type="PATRIC" id="fig|1121338.3.peg.1056"/>
<dbReference type="STRING" id="1121338.CLTEP_10240"/>
<evidence type="ECO:0000256" key="1">
    <source>
        <dbReference type="ARBA" id="ARBA00022630"/>
    </source>
</evidence>
<sequence length="199" mass="23080">MQYMGGSFVELIKRSDDMKTLVLYASPHKDRNTGKLLDSFLKGYNKDVDIIDLYNLNIKPCVDCGYCKDNVGRCLIDDDMIDIYRKIENSDNIIIAAPMYFGMIPSVLKLVIDRSQMIWNKKNKFKIKSISKKKGVLLFTAGAEWNDMFFAMELICKYFFNTIGCEIVTRIYANNTDVIDVEHNYKLLEYAFREGKCFC</sequence>
<evidence type="ECO:0000256" key="2">
    <source>
        <dbReference type="ARBA" id="ARBA00022643"/>
    </source>
</evidence>
<keyword evidence="2" id="KW-0288">FMN</keyword>
<dbReference type="InterPro" id="IPR005025">
    <property type="entry name" value="FMN_Rdtase-like_dom"/>
</dbReference>
<feature type="domain" description="NADPH-dependent FMN reductase-like" evidence="3">
    <location>
        <begin position="18"/>
        <end position="125"/>
    </location>
</feature>
<dbReference type="AlphaFoldDB" id="A0A151B537"/>
<organism evidence="4 5">
    <name type="scientific">Clostridium tepidiprofundi DSM 19306</name>
    <dbReference type="NCBI Taxonomy" id="1121338"/>
    <lineage>
        <taxon>Bacteria</taxon>
        <taxon>Bacillati</taxon>
        <taxon>Bacillota</taxon>
        <taxon>Clostridia</taxon>
        <taxon>Eubacteriales</taxon>
        <taxon>Clostridiaceae</taxon>
        <taxon>Clostridium</taxon>
    </lineage>
</organism>
<reference evidence="4 5" key="1">
    <citation type="submission" date="2016-02" db="EMBL/GenBank/DDBJ databases">
        <title>Genome sequence of Clostridium tepidiprofundi DSM 19306.</title>
        <authorList>
            <person name="Poehlein A."/>
            <person name="Daniel R."/>
        </authorList>
    </citation>
    <scope>NUCLEOTIDE SEQUENCE [LARGE SCALE GENOMIC DNA]</scope>
    <source>
        <strain evidence="4 5">DSM 19306</strain>
    </source>
</reference>
<name>A0A151B537_9CLOT</name>
<keyword evidence="4" id="KW-0560">Oxidoreductase</keyword>
<dbReference type="InterPro" id="IPR029039">
    <property type="entry name" value="Flavoprotein-like_sf"/>
</dbReference>
<keyword evidence="1" id="KW-0285">Flavoprotein</keyword>
<dbReference type="Proteomes" id="UP000075531">
    <property type="component" value="Unassembled WGS sequence"/>
</dbReference>
<evidence type="ECO:0000259" key="3">
    <source>
        <dbReference type="Pfam" id="PF03358"/>
    </source>
</evidence>
<dbReference type="Pfam" id="PF03358">
    <property type="entry name" value="FMN_red"/>
    <property type="match status" value="1"/>
</dbReference>
<protein>
    <submittedName>
        <fullName evidence="4">2-amino-4-deoxychorismate dehydrogenase</fullName>
        <ecNumber evidence="4">1.3.99.24</ecNumber>
    </submittedName>
</protein>
<dbReference type="EC" id="1.3.99.24" evidence="4"/>
<gene>
    <name evidence="4" type="primary">sgcG</name>
    <name evidence="4" type="ORF">CLTEP_10240</name>
</gene>
<dbReference type="GO" id="GO:0016491">
    <property type="term" value="F:oxidoreductase activity"/>
    <property type="evidence" value="ECO:0007669"/>
    <property type="project" value="UniProtKB-KW"/>
</dbReference>
<dbReference type="InterPro" id="IPR051796">
    <property type="entry name" value="ISF_SsuE-like"/>
</dbReference>
<dbReference type="Gene3D" id="3.40.50.360">
    <property type="match status" value="1"/>
</dbReference>
<accession>A0A151B537</accession>
<evidence type="ECO:0000313" key="5">
    <source>
        <dbReference type="Proteomes" id="UP000075531"/>
    </source>
</evidence>
<dbReference type="PANTHER" id="PTHR43278:SF2">
    <property type="entry name" value="IRON-SULFUR FLAVOPROTEIN"/>
    <property type="match status" value="1"/>
</dbReference>
<evidence type="ECO:0000313" key="4">
    <source>
        <dbReference type="EMBL" id="KYH35031.1"/>
    </source>
</evidence>
<dbReference type="EMBL" id="LTBA01000007">
    <property type="protein sequence ID" value="KYH35031.1"/>
    <property type="molecule type" value="Genomic_DNA"/>
</dbReference>
<keyword evidence="5" id="KW-1185">Reference proteome</keyword>
<proteinExistence type="predicted"/>
<comment type="caution">
    <text evidence="4">The sequence shown here is derived from an EMBL/GenBank/DDBJ whole genome shotgun (WGS) entry which is preliminary data.</text>
</comment>
<dbReference type="SUPFAM" id="SSF52218">
    <property type="entry name" value="Flavoproteins"/>
    <property type="match status" value="1"/>
</dbReference>